<keyword evidence="2" id="KW-1185">Reference proteome</keyword>
<gene>
    <name evidence="1" type="ORF">MEUPH1_LOCUS8591</name>
</gene>
<comment type="caution">
    <text evidence="1">The sequence shown here is derived from an EMBL/GenBank/DDBJ whole genome shotgun (WGS) entry which is preliminary data.</text>
</comment>
<name>A0AAV0W8Y0_9HEMI</name>
<reference evidence="1 2" key="1">
    <citation type="submission" date="2023-01" db="EMBL/GenBank/DDBJ databases">
        <authorList>
            <person name="Whitehead M."/>
        </authorList>
    </citation>
    <scope>NUCLEOTIDE SEQUENCE [LARGE SCALE GENOMIC DNA]</scope>
</reference>
<protein>
    <submittedName>
        <fullName evidence="1">Uncharacterized protein</fullName>
    </submittedName>
</protein>
<sequence>MDPQLTKQLIRRRLILENSLENSINYENKINNVDVSSILVTDNIPPNNIKHNFLEKIKKFESFSDNPIKRTHPNIVDKPRSNTEIVNKFNNLNKDIVSKRIQITNKLELDDPEGLYNNNNTNKDNLNEKIKQFETSFAPENKILKLNTSYYKEHLQTSNELTKTLKKKRCSKSDYNNWEIDKNWVYFTDYSKADIEKSLLKKELSSRKKKYTEIIHNSTK</sequence>
<organism evidence="1 2">
    <name type="scientific">Macrosiphum euphorbiae</name>
    <name type="common">potato aphid</name>
    <dbReference type="NCBI Taxonomy" id="13131"/>
    <lineage>
        <taxon>Eukaryota</taxon>
        <taxon>Metazoa</taxon>
        <taxon>Ecdysozoa</taxon>
        <taxon>Arthropoda</taxon>
        <taxon>Hexapoda</taxon>
        <taxon>Insecta</taxon>
        <taxon>Pterygota</taxon>
        <taxon>Neoptera</taxon>
        <taxon>Paraneoptera</taxon>
        <taxon>Hemiptera</taxon>
        <taxon>Sternorrhyncha</taxon>
        <taxon>Aphidomorpha</taxon>
        <taxon>Aphidoidea</taxon>
        <taxon>Aphididae</taxon>
        <taxon>Macrosiphini</taxon>
        <taxon>Macrosiphum</taxon>
    </lineage>
</organism>
<evidence type="ECO:0000313" key="1">
    <source>
        <dbReference type="EMBL" id="CAI6352335.1"/>
    </source>
</evidence>
<dbReference type="AlphaFoldDB" id="A0AAV0W8Y0"/>
<evidence type="ECO:0000313" key="2">
    <source>
        <dbReference type="Proteomes" id="UP001160148"/>
    </source>
</evidence>
<dbReference type="Proteomes" id="UP001160148">
    <property type="component" value="Unassembled WGS sequence"/>
</dbReference>
<accession>A0AAV0W8Y0</accession>
<dbReference type="EMBL" id="CARXXK010000001">
    <property type="protein sequence ID" value="CAI6352335.1"/>
    <property type="molecule type" value="Genomic_DNA"/>
</dbReference>
<proteinExistence type="predicted"/>